<dbReference type="Proteomes" id="UP001164250">
    <property type="component" value="Chromosome 4"/>
</dbReference>
<sequence>MAMDVAVEKGIRGAIFYPAAAARLVIRSSIQKFIDEEIIDNHALQPTKKKMFQLSPNMPALSTEHSDGPTLET</sequence>
<dbReference type="EMBL" id="CM047900">
    <property type="protein sequence ID" value="KAJ0100330.1"/>
    <property type="molecule type" value="Genomic_DNA"/>
</dbReference>
<organism evidence="1 2">
    <name type="scientific">Pistacia atlantica</name>
    <dbReference type="NCBI Taxonomy" id="434234"/>
    <lineage>
        <taxon>Eukaryota</taxon>
        <taxon>Viridiplantae</taxon>
        <taxon>Streptophyta</taxon>
        <taxon>Embryophyta</taxon>
        <taxon>Tracheophyta</taxon>
        <taxon>Spermatophyta</taxon>
        <taxon>Magnoliopsida</taxon>
        <taxon>eudicotyledons</taxon>
        <taxon>Gunneridae</taxon>
        <taxon>Pentapetalae</taxon>
        <taxon>rosids</taxon>
        <taxon>malvids</taxon>
        <taxon>Sapindales</taxon>
        <taxon>Anacardiaceae</taxon>
        <taxon>Pistacia</taxon>
    </lineage>
</organism>
<protein>
    <submittedName>
        <fullName evidence="1">Uncharacterized protein</fullName>
    </submittedName>
</protein>
<name>A0ACC1BN05_9ROSI</name>
<evidence type="ECO:0000313" key="1">
    <source>
        <dbReference type="EMBL" id="KAJ0100330.1"/>
    </source>
</evidence>
<proteinExistence type="predicted"/>
<accession>A0ACC1BN05</accession>
<comment type="caution">
    <text evidence="1">The sequence shown here is derived from an EMBL/GenBank/DDBJ whole genome shotgun (WGS) entry which is preliminary data.</text>
</comment>
<reference evidence="2" key="1">
    <citation type="journal article" date="2023" name="G3 (Bethesda)">
        <title>Genome assembly and association tests identify interacting loci associated with vigor, precocity, and sex in interspecific pistachio rootstocks.</title>
        <authorList>
            <person name="Palmer W."/>
            <person name="Jacygrad E."/>
            <person name="Sagayaradj S."/>
            <person name="Cavanaugh K."/>
            <person name="Han R."/>
            <person name="Bertier L."/>
            <person name="Beede B."/>
            <person name="Kafkas S."/>
            <person name="Golino D."/>
            <person name="Preece J."/>
            <person name="Michelmore R."/>
        </authorList>
    </citation>
    <scope>NUCLEOTIDE SEQUENCE [LARGE SCALE GENOMIC DNA]</scope>
</reference>
<gene>
    <name evidence="1" type="ORF">Patl1_21707</name>
</gene>
<keyword evidence="2" id="KW-1185">Reference proteome</keyword>
<evidence type="ECO:0000313" key="2">
    <source>
        <dbReference type="Proteomes" id="UP001164250"/>
    </source>
</evidence>